<dbReference type="GO" id="GO:0061630">
    <property type="term" value="F:ubiquitin protein ligase activity"/>
    <property type="evidence" value="ECO:0007669"/>
    <property type="project" value="UniProtKB-EC"/>
</dbReference>
<evidence type="ECO:0000256" key="2">
    <source>
        <dbReference type="ARBA" id="ARBA00004906"/>
    </source>
</evidence>
<evidence type="ECO:0000313" key="9">
    <source>
        <dbReference type="Proteomes" id="UP000005408"/>
    </source>
</evidence>
<dbReference type="InterPro" id="IPR013761">
    <property type="entry name" value="SAM/pointed_sf"/>
</dbReference>
<dbReference type="SUPFAM" id="SSF56204">
    <property type="entry name" value="Hect, E3 ligase catalytic domain"/>
    <property type="match status" value="1"/>
</dbReference>
<keyword evidence="4" id="KW-0808">Transferase</keyword>
<sequence>MAGESERRNANVVQEILCDIGMVSLYEQFSKQKIDNLETCKALTDSELKTLGLQTIGDRARFRERIVRQTVISSSSAEDHQDTSRRNRVEFLKKVIGTQAKIYIRPIQKNIKVINITEEGPSTLKESCSTCHKLFSITELRDHVNQCSEVDEGYLPDLDIQADVDFESITTAFNEVSTPTLLETSVVPNTPDNTFATAMFESAETHAELEVESVNNSSAPNLNSSAIENQTTLGQSISNIVESTVQYCTQNGIFDPTEILRYFQKKIVTGRKLDIVDETNLLEGKTNFILVDRNRIIESSFEEIKAIEDLRTCLEVQFYGETSVDLGGPRKEFFVLVLQEMKQKFFQPVREWSEDYETVGKIMALSMIQNGKLPRVLTPELMEELFNSGNPRTFINDLRRGLDALGLYTLAVKLPTLMNVFAPGTPSPLTVKKLSHLLHPIFSEEGSNRKKVETAIYSNFVKYMREAASGRRGNVTLNSILQFVTGADEEPLLGYALPPSLCFVLSGTSLLPTSNTCINKLNLFIPEKLEDIPTTDVLFDFYDYSFSNSYFGLK</sequence>
<evidence type="ECO:0000256" key="4">
    <source>
        <dbReference type="ARBA" id="ARBA00022679"/>
    </source>
</evidence>
<keyword evidence="5 6" id="KW-0833">Ubl conjugation pathway</keyword>
<dbReference type="GO" id="GO:0005737">
    <property type="term" value="C:cytoplasm"/>
    <property type="evidence" value="ECO:0007669"/>
    <property type="project" value="TreeGrafter"/>
</dbReference>
<dbReference type="Gene3D" id="1.10.150.50">
    <property type="entry name" value="Transcription Factor, Ets-1"/>
    <property type="match status" value="1"/>
</dbReference>
<organism evidence="8 9">
    <name type="scientific">Magallana gigas</name>
    <name type="common">Pacific oyster</name>
    <name type="synonym">Crassostrea gigas</name>
    <dbReference type="NCBI Taxonomy" id="29159"/>
    <lineage>
        <taxon>Eukaryota</taxon>
        <taxon>Metazoa</taxon>
        <taxon>Spiralia</taxon>
        <taxon>Lophotrochozoa</taxon>
        <taxon>Mollusca</taxon>
        <taxon>Bivalvia</taxon>
        <taxon>Autobranchia</taxon>
        <taxon>Pteriomorphia</taxon>
        <taxon>Ostreida</taxon>
        <taxon>Ostreoidea</taxon>
        <taxon>Ostreidae</taxon>
        <taxon>Magallana</taxon>
    </lineage>
</organism>
<protein>
    <recommendedName>
        <fullName evidence="3">HECT-type E3 ubiquitin transferase</fullName>
        <ecNumber evidence="3">2.3.2.26</ecNumber>
    </recommendedName>
</protein>
<evidence type="ECO:0000259" key="7">
    <source>
        <dbReference type="PROSITE" id="PS50237"/>
    </source>
</evidence>
<dbReference type="SUPFAM" id="SSF47769">
    <property type="entry name" value="SAM/Pointed domain"/>
    <property type="match status" value="1"/>
</dbReference>
<evidence type="ECO:0000256" key="3">
    <source>
        <dbReference type="ARBA" id="ARBA00012485"/>
    </source>
</evidence>
<dbReference type="InterPro" id="IPR000569">
    <property type="entry name" value="HECT_dom"/>
</dbReference>
<dbReference type="AlphaFoldDB" id="A0A8W8NWL8"/>
<evidence type="ECO:0000256" key="1">
    <source>
        <dbReference type="ARBA" id="ARBA00000885"/>
    </source>
</evidence>
<comment type="pathway">
    <text evidence="2">Protein modification; protein ubiquitination.</text>
</comment>
<dbReference type="Pfam" id="PF00632">
    <property type="entry name" value="HECT"/>
    <property type="match status" value="1"/>
</dbReference>
<feature type="active site" description="Glycyl thioester intermediate" evidence="6">
    <location>
        <position position="517"/>
    </location>
</feature>
<proteinExistence type="predicted"/>
<dbReference type="Pfam" id="PF00536">
    <property type="entry name" value="SAM_1"/>
    <property type="match status" value="1"/>
</dbReference>
<dbReference type="GO" id="GO:0006511">
    <property type="term" value="P:ubiquitin-dependent protein catabolic process"/>
    <property type="evidence" value="ECO:0007669"/>
    <property type="project" value="TreeGrafter"/>
</dbReference>
<dbReference type="EnsemblMetazoa" id="G7066.1">
    <property type="protein sequence ID" value="G7066.1:cds"/>
    <property type="gene ID" value="G7066"/>
</dbReference>
<dbReference type="InterPro" id="IPR001660">
    <property type="entry name" value="SAM"/>
</dbReference>
<dbReference type="Proteomes" id="UP000005408">
    <property type="component" value="Unassembled WGS sequence"/>
</dbReference>
<accession>A0A8W8NWL8</accession>
<reference evidence="8" key="1">
    <citation type="submission" date="2022-08" db="UniProtKB">
        <authorList>
            <consortium name="EnsemblMetazoa"/>
        </authorList>
    </citation>
    <scope>IDENTIFICATION</scope>
    <source>
        <strain evidence="8">05x7-T-G4-1.051#20</strain>
    </source>
</reference>
<dbReference type="PANTHER" id="PTHR11254">
    <property type="entry name" value="HECT DOMAIN UBIQUITIN-PROTEIN LIGASE"/>
    <property type="match status" value="1"/>
</dbReference>
<dbReference type="CDD" id="cd09487">
    <property type="entry name" value="SAM_superfamily"/>
    <property type="match status" value="1"/>
</dbReference>
<evidence type="ECO:0000256" key="6">
    <source>
        <dbReference type="PROSITE-ProRule" id="PRU00104"/>
    </source>
</evidence>
<comment type="catalytic activity">
    <reaction evidence="1">
        <text>S-ubiquitinyl-[E2 ubiquitin-conjugating enzyme]-L-cysteine + [acceptor protein]-L-lysine = [E2 ubiquitin-conjugating enzyme]-L-cysteine + N(6)-ubiquitinyl-[acceptor protein]-L-lysine.</text>
        <dbReference type="EC" id="2.3.2.26"/>
    </reaction>
</comment>
<dbReference type="InterPro" id="IPR035983">
    <property type="entry name" value="Hect_E3_ubiquitin_ligase"/>
</dbReference>
<dbReference type="EC" id="2.3.2.26" evidence="3"/>
<feature type="domain" description="HECT" evidence="7">
    <location>
        <begin position="480"/>
        <end position="523"/>
    </location>
</feature>
<feature type="domain" description="HECT" evidence="7">
    <location>
        <begin position="306"/>
        <end position="341"/>
    </location>
</feature>
<dbReference type="Gene3D" id="3.30.2410.10">
    <property type="entry name" value="Hect, E3 ligase catalytic domain"/>
    <property type="match status" value="1"/>
</dbReference>
<evidence type="ECO:0000256" key="5">
    <source>
        <dbReference type="ARBA" id="ARBA00022786"/>
    </source>
</evidence>
<evidence type="ECO:0000313" key="8">
    <source>
        <dbReference type="EnsemblMetazoa" id="G7066.1:cds"/>
    </source>
</evidence>
<dbReference type="Gene3D" id="3.90.1750.10">
    <property type="entry name" value="Hect, E3 ligase catalytic domains"/>
    <property type="match status" value="1"/>
</dbReference>
<dbReference type="PROSITE" id="PS50237">
    <property type="entry name" value="HECT"/>
    <property type="match status" value="2"/>
</dbReference>
<dbReference type="InterPro" id="IPR050409">
    <property type="entry name" value="E3_ubiq-protein_ligase"/>
</dbReference>
<name>A0A8W8NWL8_MAGGI</name>
<comment type="caution">
    <text evidence="6">Lacks conserved residue(s) required for the propagation of feature annotation.</text>
</comment>
<dbReference type="GO" id="GO:0016567">
    <property type="term" value="P:protein ubiquitination"/>
    <property type="evidence" value="ECO:0007669"/>
    <property type="project" value="TreeGrafter"/>
</dbReference>
<keyword evidence="9" id="KW-1185">Reference proteome</keyword>
<dbReference type="PANTHER" id="PTHR11254:SF440">
    <property type="entry name" value="E3 UBIQUITIN-PROTEIN LIGASE NEDD-4"/>
    <property type="match status" value="1"/>
</dbReference>